<dbReference type="PROSITE" id="PS00107">
    <property type="entry name" value="PROTEIN_KINASE_ATP"/>
    <property type="match status" value="1"/>
</dbReference>
<dbReference type="Pfam" id="PF12796">
    <property type="entry name" value="Ank_2"/>
    <property type="match status" value="1"/>
</dbReference>
<evidence type="ECO:0000313" key="23">
    <source>
        <dbReference type="EMBL" id="GIX89198.1"/>
    </source>
</evidence>
<dbReference type="SUPFAM" id="SSF56112">
    <property type="entry name" value="Protein kinase-like (PK-like)"/>
    <property type="match status" value="1"/>
</dbReference>
<evidence type="ECO:0000256" key="4">
    <source>
        <dbReference type="ARBA" id="ARBA00022525"/>
    </source>
</evidence>
<comment type="subcellular location">
    <subcellularLocation>
        <location evidence="2">Secreted</location>
    </subcellularLocation>
    <subcellularLocation>
        <location evidence="1">Target cell membrane</location>
    </subcellularLocation>
</comment>
<dbReference type="Gene3D" id="3.30.505.10">
    <property type="entry name" value="SH2 domain"/>
    <property type="match status" value="1"/>
</dbReference>
<evidence type="ECO:0000256" key="17">
    <source>
        <dbReference type="PROSITE-ProRule" id="PRU00191"/>
    </source>
</evidence>
<evidence type="ECO:0000256" key="14">
    <source>
        <dbReference type="ARBA" id="ARBA00023298"/>
    </source>
</evidence>
<feature type="repeat" description="ANK" evidence="16">
    <location>
        <begin position="157"/>
        <end position="189"/>
    </location>
</feature>
<dbReference type="SUPFAM" id="SSF48403">
    <property type="entry name" value="Ankyrin repeat"/>
    <property type="match status" value="1"/>
</dbReference>
<evidence type="ECO:0000256" key="16">
    <source>
        <dbReference type="PROSITE-ProRule" id="PRU00023"/>
    </source>
</evidence>
<feature type="binding site" evidence="18">
    <location>
        <position position="420"/>
    </location>
    <ligand>
        <name>ATP</name>
        <dbReference type="ChEBI" id="CHEBI:30616"/>
    </ligand>
</feature>
<evidence type="ECO:0000256" key="20">
    <source>
        <dbReference type="SAM" id="MobiDB-lite"/>
    </source>
</evidence>
<keyword evidence="3" id="KW-0268">Exocytosis</keyword>
<evidence type="ECO:0000256" key="10">
    <source>
        <dbReference type="ARBA" id="ARBA00022777"/>
    </source>
</evidence>
<dbReference type="InterPro" id="IPR008266">
    <property type="entry name" value="Tyr_kinase_AS"/>
</dbReference>
<evidence type="ECO:0000259" key="21">
    <source>
        <dbReference type="PROSITE" id="PS50001"/>
    </source>
</evidence>
<dbReference type="InterPro" id="IPR036860">
    <property type="entry name" value="SH2_dom_sf"/>
</dbReference>
<keyword evidence="16" id="KW-0040">ANK repeat</keyword>
<comment type="caution">
    <text evidence="23">The sequence shown here is derived from an EMBL/GenBank/DDBJ whole genome shotgun (WGS) entry which is preliminary data.</text>
</comment>
<dbReference type="GO" id="GO:0044231">
    <property type="term" value="C:host cell presynaptic membrane"/>
    <property type="evidence" value="ECO:0007669"/>
    <property type="project" value="UniProtKB-KW"/>
</dbReference>
<evidence type="ECO:0000256" key="2">
    <source>
        <dbReference type="ARBA" id="ARBA00004613"/>
    </source>
</evidence>
<evidence type="ECO:0000256" key="15">
    <source>
        <dbReference type="ARBA" id="ARBA00051245"/>
    </source>
</evidence>
<keyword evidence="7 19" id="KW-0808">Transferase</keyword>
<dbReference type="GO" id="GO:0004715">
    <property type="term" value="F:non-membrane spanning protein tyrosine kinase activity"/>
    <property type="evidence" value="ECO:0007669"/>
    <property type="project" value="UniProtKB-EC"/>
</dbReference>
<dbReference type="GO" id="GO:0002009">
    <property type="term" value="P:morphogenesis of an epithelium"/>
    <property type="evidence" value="ECO:0007669"/>
    <property type="project" value="UniProtKB-ARBA"/>
</dbReference>
<dbReference type="InterPro" id="IPR002110">
    <property type="entry name" value="Ankyrin_rpt"/>
</dbReference>
<dbReference type="Proteomes" id="UP001054945">
    <property type="component" value="Unassembled WGS sequence"/>
</dbReference>
<dbReference type="InterPro" id="IPR017441">
    <property type="entry name" value="Protein_kinase_ATP_BS"/>
</dbReference>
<dbReference type="InterPro" id="IPR000719">
    <property type="entry name" value="Prot_kinase_dom"/>
</dbReference>
<dbReference type="InterPro" id="IPR000980">
    <property type="entry name" value="SH2"/>
</dbReference>
<keyword evidence="6" id="KW-0800">Toxin</keyword>
<dbReference type="Gene3D" id="1.25.40.20">
    <property type="entry name" value="Ankyrin repeat-containing domain"/>
    <property type="match status" value="2"/>
</dbReference>
<keyword evidence="8" id="KW-0528">Neurotoxin</keyword>
<dbReference type="InterPro" id="IPR050198">
    <property type="entry name" value="Non-receptor_tyrosine_kinases"/>
</dbReference>
<keyword evidence="13 19" id="KW-0829">Tyrosine-protein kinase</keyword>
<dbReference type="GO" id="GO:0090729">
    <property type="term" value="F:toxin activity"/>
    <property type="evidence" value="ECO:0007669"/>
    <property type="project" value="UniProtKB-KW"/>
</dbReference>
<accession>A0AAV4NXW9</accession>
<evidence type="ECO:0000256" key="6">
    <source>
        <dbReference type="ARBA" id="ARBA00022656"/>
    </source>
</evidence>
<dbReference type="SMART" id="SM00219">
    <property type="entry name" value="TyrKc"/>
    <property type="match status" value="1"/>
</dbReference>
<feature type="non-terminal residue" evidence="23">
    <location>
        <position position="1"/>
    </location>
</feature>
<feature type="repeat" description="ANK" evidence="16">
    <location>
        <begin position="224"/>
        <end position="256"/>
    </location>
</feature>
<dbReference type="Pfam" id="PF00017">
    <property type="entry name" value="SH2"/>
    <property type="match status" value="1"/>
</dbReference>
<evidence type="ECO:0000256" key="7">
    <source>
        <dbReference type="ARBA" id="ARBA00022679"/>
    </source>
</evidence>
<evidence type="ECO:0000256" key="13">
    <source>
        <dbReference type="ARBA" id="ARBA00023137"/>
    </source>
</evidence>
<dbReference type="InterPro" id="IPR020635">
    <property type="entry name" value="Tyr_kinase_cat_dom"/>
</dbReference>
<keyword evidence="14" id="KW-1053">Target membrane</keyword>
<organism evidence="23 24">
    <name type="scientific">Caerostris extrusa</name>
    <name type="common">Bark spider</name>
    <name type="synonym">Caerostris bankana</name>
    <dbReference type="NCBI Taxonomy" id="172846"/>
    <lineage>
        <taxon>Eukaryota</taxon>
        <taxon>Metazoa</taxon>
        <taxon>Ecdysozoa</taxon>
        <taxon>Arthropoda</taxon>
        <taxon>Chelicerata</taxon>
        <taxon>Arachnida</taxon>
        <taxon>Araneae</taxon>
        <taxon>Araneomorphae</taxon>
        <taxon>Entelegynae</taxon>
        <taxon>Araneoidea</taxon>
        <taxon>Araneidae</taxon>
        <taxon>Caerostris</taxon>
    </lineage>
</organism>
<dbReference type="PROSITE" id="PS00109">
    <property type="entry name" value="PROTEIN_KINASE_TYR"/>
    <property type="match status" value="1"/>
</dbReference>
<dbReference type="PROSITE" id="PS50088">
    <property type="entry name" value="ANK_REPEAT"/>
    <property type="match status" value="3"/>
</dbReference>
<dbReference type="CDD" id="cd10347">
    <property type="entry name" value="SH2_Nterm_shark_like"/>
    <property type="match status" value="1"/>
</dbReference>
<name>A0AAV4NXW9_CAEEX</name>
<dbReference type="GO" id="GO:0044218">
    <property type="term" value="C:other organism cell membrane"/>
    <property type="evidence" value="ECO:0007669"/>
    <property type="project" value="UniProtKB-KW"/>
</dbReference>
<keyword evidence="5" id="KW-0472">Membrane</keyword>
<evidence type="ECO:0000256" key="1">
    <source>
        <dbReference type="ARBA" id="ARBA00004175"/>
    </source>
</evidence>
<comment type="similarity">
    <text evidence="19">Belongs to the protein kinase superfamily. Tyr protein kinase family.</text>
</comment>
<dbReference type="SMART" id="SM00252">
    <property type="entry name" value="SH2"/>
    <property type="match status" value="1"/>
</dbReference>
<feature type="region of interest" description="Disordered" evidence="20">
    <location>
        <begin position="356"/>
        <end position="376"/>
    </location>
</feature>
<evidence type="ECO:0000256" key="11">
    <source>
        <dbReference type="ARBA" id="ARBA00022840"/>
    </source>
</evidence>
<evidence type="ECO:0000256" key="9">
    <source>
        <dbReference type="ARBA" id="ARBA00022741"/>
    </source>
</evidence>
<sequence length="553" mass="62188">HTHSPELCLTDHERKCCVLFTKMDAEDTINQPLPPLVKSASRSSLDEGISWFHGKITRDAAEHILEISGNEEGLFLVRESSSSPGDYVLSLIHDNAPIHYQIRRHGEDAFFSIDDGPIVHGLEMLIAYYQEDAQGELTVVRELLKSGYHNLDAKNQEGQTAVHLASITGFDDILDLLLQSGANPNIIDGIGLTPLHYACINNRPSTVDVLINYRANPQLRATESGWVPLHYAAYHGYTNVVKMLLSLNCPAHPRSHYNETPSDLAKEKKHVDCISLLTTHVPPHPYSSRSSWFHENLDENDGPYLHSLEHIIDYYSRMADGLPTNLLYAVAPEVTVSIDVDCHTNRMPIQNTYDNKTEAEENGETPVNLSSNNVENNSRPNLICRESLKLGPPVGEGEFGSVLKGKWLNSSKVEVDVAIKTMRDEHMQSCRDEFIREVEVMVGLDHPCVVKLLGVCLGPPLMMVQELVPMGSLLDYILDYPKDISSDNMLLWSAQIAWGMTYLESKRFVHRDLAARNILLSSAMRAWYLTLASQLWFKYRSRTAVMKKNFTSL</sequence>
<keyword evidence="24" id="KW-1185">Reference proteome</keyword>
<feature type="compositionally biased region" description="Low complexity" evidence="20">
    <location>
        <begin position="367"/>
        <end position="376"/>
    </location>
</feature>
<dbReference type="SUPFAM" id="SSF55550">
    <property type="entry name" value="SH2 domain"/>
    <property type="match status" value="1"/>
</dbReference>
<feature type="domain" description="SH2" evidence="21">
    <location>
        <begin position="51"/>
        <end position="147"/>
    </location>
</feature>
<feature type="domain" description="Protein kinase" evidence="22">
    <location>
        <begin position="388"/>
        <end position="553"/>
    </location>
</feature>
<evidence type="ECO:0000256" key="19">
    <source>
        <dbReference type="RuleBase" id="RU362096"/>
    </source>
</evidence>
<comment type="catalytic activity">
    <reaction evidence="15 19">
        <text>L-tyrosyl-[protein] + ATP = O-phospho-L-tyrosyl-[protein] + ADP + H(+)</text>
        <dbReference type="Rhea" id="RHEA:10596"/>
        <dbReference type="Rhea" id="RHEA-COMP:10136"/>
        <dbReference type="Rhea" id="RHEA-COMP:20101"/>
        <dbReference type="ChEBI" id="CHEBI:15378"/>
        <dbReference type="ChEBI" id="CHEBI:30616"/>
        <dbReference type="ChEBI" id="CHEBI:46858"/>
        <dbReference type="ChEBI" id="CHEBI:61978"/>
        <dbReference type="ChEBI" id="CHEBI:456216"/>
        <dbReference type="EC" id="2.7.10.2"/>
    </reaction>
</comment>
<evidence type="ECO:0000256" key="18">
    <source>
        <dbReference type="PROSITE-ProRule" id="PRU10141"/>
    </source>
</evidence>
<dbReference type="PROSITE" id="PS50011">
    <property type="entry name" value="PROTEIN_KINASE_DOM"/>
    <property type="match status" value="1"/>
</dbReference>
<dbReference type="PROSITE" id="PS50297">
    <property type="entry name" value="ANK_REP_REGION"/>
    <property type="match status" value="3"/>
</dbReference>
<evidence type="ECO:0000313" key="24">
    <source>
        <dbReference type="Proteomes" id="UP001054945"/>
    </source>
</evidence>
<evidence type="ECO:0000256" key="3">
    <source>
        <dbReference type="ARBA" id="ARBA00022483"/>
    </source>
</evidence>
<dbReference type="PRINTS" id="PR00401">
    <property type="entry name" value="SH2DOMAIN"/>
</dbReference>
<keyword evidence="9 18" id="KW-0547">Nucleotide-binding</keyword>
<evidence type="ECO:0000256" key="8">
    <source>
        <dbReference type="ARBA" id="ARBA00022699"/>
    </source>
</evidence>
<dbReference type="AlphaFoldDB" id="A0AAV4NXW9"/>
<dbReference type="PANTHER" id="PTHR24418">
    <property type="entry name" value="TYROSINE-PROTEIN KINASE"/>
    <property type="match status" value="1"/>
</dbReference>
<keyword evidence="12" id="KW-0638">Presynaptic neurotoxin</keyword>
<dbReference type="InterPro" id="IPR001245">
    <property type="entry name" value="Ser-Thr/Tyr_kinase_cat_dom"/>
</dbReference>
<dbReference type="Pfam" id="PF07714">
    <property type="entry name" value="PK_Tyr_Ser-Thr"/>
    <property type="match status" value="1"/>
</dbReference>
<dbReference type="GO" id="GO:0005576">
    <property type="term" value="C:extracellular region"/>
    <property type="evidence" value="ECO:0007669"/>
    <property type="project" value="UniProtKB-SubCell"/>
</dbReference>
<protein>
    <recommendedName>
        <fullName evidence="19">Tyrosine-protein kinase</fullName>
        <ecNumber evidence="19">2.7.10.2</ecNumber>
    </recommendedName>
</protein>
<proteinExistence type="inferred from homology"/>
<dbReference type="EMBL" id="BPLR01021403">
    <property type="protein sequence ID" value="GIX89198.1"/>
    <property type="molecule type" value="Genomic_DNA"/>
</dbReference>
<keyword evidence="4" id="KW-0964">Secreted</keyword>
<dbReference type="InterPro" id="IPR035061">
    <property type="entry name" value="Shark-like_SH2_N"/>
</dbReference>
<evidence type="ECO:0000256" key="5">
    <source>
        <dbReference type="ARBA" id="ARBA00022537"/>
    </source>
</evidence>
<keyword evidence="5" id="KW-1052">Target cell membrane</keyword>
<dbReference type="EC" id="2.7.10.2" evidence="19"/>
<dbReference type="GO" id="GO:0006887">
    <property type="term" value="P:exocytosis"/>
    <property type="evidence" value="ECO:0007669"/>
    <property type="project" value="UniProtKB-KW"/>
</dbReference>
<dbReference type="Gene3D" id="1.10.510.10">
    <property type="entry name" value="Transferase(Phosphotransferase) domain 1"/>
    <property type="match status" value="1"/>
</dbReference>
<keyword evidence="11 18" id="KW-0067">ATP-binding</keyword>
<dbReference type="PROSITE" id="PS50001">
    <property type="entry name" value="SH2"/>
    <property type="match status" value="1"/>
</dbReference>
<gene>
    <name evidence="23" type="primary">HTK16</name>
    <name evidence="23" type="ORF">CEXT_399221</name>
</gene>
<reference evidence="23 24" key="1">
    <citation type="submission" date="2021-06" db="EMBL/GenBank/DDBJ databases">
        <title>Caerostris extrusa draft genome.</title>
        <authorList>
            <person name="Kono N."/>
            <person name="Arakawa K."/>
        </authorList>
    </citation>
    <scope>NUCLEOTIDE SEQUENCE [LARGE SCALE GENOMIC DNA]</scope>
</reference>
<dbReference type="SMART" id="SM00248">
    <property type="entry name" value="ANK"/>
    <property type="match status" value="5"/>
</dbReference>
<dbReference type="InterPro" id="IPR011009">
    <property type="entry name" value="Kinase-like_dom_sf"/>
</dbReference>
<feature type="repeat" description="ANK" evidence="16">
    <location>
        <begin position="190"/>
        <end position="222"/>
    </location>
</feature>
<dbReference type="InterPro" id="IPR036770">
    <property type="entry name" value="Ankyrin_rpt-contain_sf"/>
</dbReference>
<evidence type="ECO:0000256" key="12">
    <source>
        <dbReference type="ARBA" id="ARBA00023028"/>
    </source>
</evidence>
<keyword evidence="17" id="KW-0727">SH2 domain</keyword>
<dbReference type="Gene3D" id="3.30.200.20">
    <property type="entry name" value="Phosphorylase Kinase, domain 1"/>
    <property type="match status" value="1"/>
</dbReference>
<keyword evidence="10 19" id="KW-0418">Kinase</keyword>
<dbReference type="GO" id="GO:0005524">
    <property type="term" value="F:ATP binding"/>
    <property type="evidence" value="ECO:0007669"/>
    <property type="project" value="UniProtKB-UniRule"/>
</dbReference>
<evidence type="ECO:0000259" key="22">
    <source>
        <dbReference type="PROSITE" id="PS50011"/>
    </source>
</evidence>